<dbReference type="Proteomes" id="UP001176961">
    <property type="component" value="Unassembled WGS sequence"/>
</dbReference>
<dbReference type="AlphaFoldDB" id="A0AA36HFF2"/>
<dbReference type="EMBL" id="CATQJL010000326">
    <property type="protein sequence ID" value="CAJ0609074.1"/>
    <property type="molecule type" value="Genomic_DNA"/>
</dbReference>
<reference evidence="2" key="1">
    <citation type="submission" date="2023-07" db="EMBL/GenBank/DDBJ databases">
        <authorList>
            <consortium name="CYATHOMIX"/>
        </authorList>
    </citation>
    <scope>NUCLEOTIDE SEQUENCE</scope>
    <source>
        <strain evidence="2">N/A</strain>
    </source>
</reference>
<keyword evidence="1" id="KW-0472">Membrane</keyword>
<name>A0AA36HFF2_CYLNA</name>
<keyword evidence="3" id="KW-1185">Reference proteome</keyword>
<sequence>MSHSVSVGVSVRKHNQQRWITENVESSRDSRSIQPVQSLCVFERSLDISVTVLPILNSIKEKMTKNETVMLAGGSSISGVFVSCYSSLESCLQSCYMSCYIADFCNDKPGDVVACAPALTSMIILTLIFVISLCGCCCMICFCSPCCFCAVWWRKRRARRNRGRADFTTYPSAPPLLSKA</sequence>
<protein>
    <submittedName>
        <fullName evidence="2">Uncharacterized protein</fullName>
    </submittedName>
</protein>
<accession>A0AA36HFF2</accession>
<evidence type="ECO:0000256" key="1">
    <source>
        <dbReference type="SAM" id="Phobius"/>
    </source>
</evidence>
<keyword evidence="1" id="KW-0812">Transmembrane</keyword>
<organism evidence="2 3">
    <name type="scientific">Cylicocyclus nassatus</name>
    <name type="common">Nematode worm</name>
    <dbReference type="NCBI Taxonomy" id="53992"/>
    <lineage>
        <taxon>Eukaryota</taxon>
        <taxon>Metazoa</taxon>
        <taxon>Ecdysozoa</taxon>
        <taxon>Nematoda</taxon>
        <taxon>Chromadorea</taxon>
        <taxon>Rhabditida</taxon>
        <taxon>Rhabditina</taxon>
        <taxon>Rhabditomorpha</taxon>
        <taxon>Strongyloidea</taxon>
        <taxon>Strongylidae</taxon>
        <taxon>Cylicocyclus</taxon>
    </lineage>
</organism>
<proteinExistence type="predicted"/>
<evidence type="ECO:0000313" key="3">
    <source>
        <dbReference type="Proteomes" id="UP001176961"/>
    </source>
</evidence>
<feature type="transmembrane region" description="Helical" evidence="1">
    <location>
        <begin position="123"/>
        <end position="153"/>
    </location>
</feature>
<gene>
    <name evidence="2" type="ORF">CYNAS_LOCUS21057</name>
</gene>
<evidence type="ECO:0000313" key="2">
    <source>
        <dbReference type="EMBL" id="CAJ0609074.1"/>
    </source>
</evidence>
<keyword evidence="1" id="KW-1133">Transmembrane helix</keyword>
<comment type="caution">
    <text evidence="2">The sequence shown here is derived from an EMBL/GenBank/DDBJ whole genome shotgun (WGS) entry which is preliminary data.</text>
</comment>